<evidence type="ECO:0000313" key="1">
    <source>
        <dbReference type="EMBL" id="CAD7238972.1"/>
    </source>
</evidence>
<name>A0A7R8X380_9CRUS</name>
<dbReference type="AlphaFoldDB" id="A0A7R8X380"/>
<proteinExistence type="predicted"/>
<organism evidence="1">
    <name type="scientific">Cyprideis torosa</name>
    <dbReference type="NCBI Taxonomy" id="163714"/>
    <lineage>
        <taxon>Eukaryota</taxon>
        <taxon>Metazoa</taxon>
        <taxon>Ecdysozoa</taxon>
        <taxon>Arthropoda</taxon>
        <taxon>Crustacea</taxon>
        <taxon>Oligostraca</taxon>
        <taxon>Ostracoda</taxon>
        <taxon>Podocopa</taxon>
        <taxon>Podocopida</taxon>
        <taxon>Cytherocopina</taxon>
        <taxon>Cytheroidea</taxon>
        <taxon>Cytherideidae</taxon>
        <taxon>Cyprideis</taxon>
    </lineage>
</organism>
<dbReference type="InterPro" id="IPR032690">
    <property type="entry name" value="CarS"/>
</dbReference>
<dbReference type="EMBL" id="OB712800">
    <property type="protein sequence ID" value="CAD7238972.1"/>
    <property type="molecule type" value="Genomic_DNA"/>
</dbReference>
<dbReference type="Pfam" id="PF01864">
    <property type="entry name" value="CarS-like"/>
    <property type="match status" value="1"/>
</dbReference>
<gene>
    <name evidence="1" type="ORF">CTOB1V02_LOCUS16787</name>
</gene>
<reference evidence="1" key="1">
    <citation type="submission" date="2020-11" db="EMBL/GenBank/DDBJ databases">
        <authorList>
            <person name="Tran Van P."/>
        </authorList>
    </citation>
    <scope>NUCLEOTIDE SEQUENCE</scope>
</reference>
<dbReference type="PANTHER" id="PTHR39650">
    <property type="entry name" value="CDP-ARCHAEOL SYNTHASE"/>
    <property type="match status" value="1"/>
</dbReference>
<accession>A0A7R8X380</accession>
<sequence>MILVANGTPVLVGRMMGERLDSPVDLGMTLADGNRLFGPSKTWRGFLSAILVTTLVGMIGGHSPDIGLAVGLMSMIGDLISSFVKRRLSLNPSEMFTGMDQIPESLLPALALKTVLDLSWLDVVCVVGLFVLLNRLLSIALFKLNIRSHPH</sequence>
<dbReference type="PANTHER" id="PTHR39650:SF1">
    <property type="entry name" value="CDP-ARCHAEOL SYNTHASE"/>
    <property type="match status" value="1"/>
</dbReference>
<protein>
    <submittedName>
        <fullName evidence="1">Uncharacterized protein</fullName>
    </submittedName>
</protein>